<dbReference type="PANTHER" id="PTHR10696">
    <property type="entry name" value="GAMMA-BUTYROBETAINE HYDROXYLASE-RELATED"/>
    <property type="match status" value="1"/>
</dbReference>
<comment type="caution">
    <text evidence="4">The sequence shown here is derived from an EMBL/GenBank/DDBJ whole genome shotgun (WGS) entry which is preliminary data.</text>
</comment>
<name>A0A3M7PSZ1_BRAPC</name>
<organism evidence="4 5">
    <name type="scientific">Brachionus plicatilis</name>
    <name type="common">Marine rotifer</name>
    <name type="synonym">Brachionus muelleri</name>
    <dbReference type="NCBI Taxonomy" id="10195"/>
    <lineage>
        <taxon>Eukaryota</taxon>
        <taxon>Metazoa</taxon>
        <taxon>Spiralia</taxon>
        <taxon>Gnathifera</taxon>
        <taxon>Rotifera</taxon>
        <taxon>Eurotatoria</taxon>
        <taxon>Monogononta</taxon>
        <taxon>Pseudotrocha</taxon>
        <taxon>Ploima</taxon>
        <taxon>Brachionidae</taxon>
        <taxon>Brachionus</taxon>
    </lineage>
</organism>
<keyword evidence="1" id="KW-0560">Oxidoreductase</keyword>
<feature type="domain" description="TauD/TfdA-like" evidence="3">
    <location>
        <begin position="24"/>
        <end position="261"/>
    </location>
</feature>
<dbReference type="PANTHER" id="PTHR10696:SF56">
    <property type="entry name" value="TAUD_TFDA-LIKE DOMAIN-CONTAINING PROTEIN"/>
    <property type="match status" value="1"/>
</dbReference>
<dbReference type="STRING" id="10195.A0A3M7PSZ1"/>
<evidence type="ECO:0000256" key="1">
    <source>
        <dbReference type="ARBA" id="ARBA00023002"/>
    </source>
</evidence>
<proteinExistence type="predicted"/>
<dbReference type="Proteomes" id="UP000276133">
    <property type="component" value="Unassembled WGS sequence"/>
</dbReference>
<dbReference type="Pfam" id="PF02668">
    <property type="entry name" value="TauD"/>
    <property type="match status" value="1"/>
</dbReference>
<evidence type="ECO:0000259" key="3">
    <source>
        <dbReference type="Pfam" id="PF02668"/>
    </source>
</evidence>
<dbReference type="InterPro" id="IPR050411">
    <property type="entry name" value="AlphaKG_dependent_hydroxylases"/>
</dbReference>
<dbReference type="GO" id="GO:0017000">
    <property type="term" value="P:antibiotic biosynthetic process"/>
    <property type="evidence" value="ECO:0007669"/>
    <property type="project" value="UniProtKB-KW"/>
</dbReference>
<keyword evidence="5" id="KW-1185">Reference proteome</keyword>
<dbReference type="AlphaFoldDB" id="A0A3M7PSZ1"/>
<dbReference type="EMBL" id="REGN01009170">
    <property type="protein sequence ID" value="RNA01788.1"/>
    <property type="molecule type" value="Genomic_DNA"/>
</dbReference>
<dbReference type="GO" id="GO:0016491">
    <property type="term" value="F:oxidoreductase activity"/>
    <property type="evidence" value="ECO:0007669"/>
    <property type="project" value="UniProtKB-KW"/>
</dbReference>
<evidence type="ECO:0000256" key="2">
    <source>
        <dbReference type="ARBA" id="ARBA00023194"/>
    </source>
</evidence>
<dbReference type="InterPro" id="IPR003819">
    <property type="entry name" value="TauD/TfdA-like"/>
</dbReference>
<evidence type="ECO:0000313" key="5">
    <source>
        <dbReference type="Proteomes" id="UP000276133"/>
    </source>
</evidence>
<dbReference type="Gene3D" id="3.60.130.10">
    <property type="entry name" value="Clavaminate synthase-like"/>
    <property type="match status" value="1"/>
</dbReference>
<dbReference type="OrthoDB" id="10257314at2759"/>
<evidence type="ECO:0000313" key="4">
    <source>
        <dbReference type="EMBL" id="RNA01788.1"/>
    </source>
</evidence>
<dbReference type="InterPro" id="IPR042098">
    <property type="entry name" value="TauD-like_sf"/>
</dbReference>
<gene>
    <name evidence="4" type="ORF">BpHYR1_021895</name>
</gene>
<dbReference type="SUPFAM" id="SSF51197">
    <property type="entry name" value="Clavaminate synthase-like"/>
    <property type="match status" value="1"/>
</dbReference>
<accession>A0A3M7PSZ1</accession>
<reference evidence="4 5" key="1">
    <citation type="journal article" date="2018" name="Sci. Rep.">
        <title>Genomic signatures of local adaptation to the degree of environmental predictability in rotifers.</title>
        <authorList>
            <person name="Franch-Gras L."/>
            <person name="Hahn C."/>
            <person name="Garcia-Roger E.M."/>
            <person name="Carmona M.J."/>
            <person name="Serra M."/>
            <person name="Gomez A."/>
        </authorList>
    </citation>
    <scope>NUCLEOTIDE SEQUENCE [LARGE SCALE GENOMIC DNA]</scope>
    <source>
        <strain evidence="4">HYR1</strain>
    </source>
</reference>
<keyword evidence="2" id="KW-0045">Antibiotic biosynthesis</keyword>
<sequence>MQSILKHGFGLKASRSFFEKLSPSVVKGMIKDKGFILVNDMNYTRESFADMASKYGNLIKFAQETRPGMKSNQVLDLDGNSERLVSGRVELPLHSDGNILKTNVDLVFLYADEIKNLKYQGGTTIVDFKKALEQMPPHLKRILDEEQFETLGIEKGYYPEGVEPYWFQMETYNDRGWTKQFNIYLNYKEKSQGISWITRLRGFSESENERFFFELDKYFRKYEHSYLHYWKKGDLIIMDNRRVLHARQSFDKGSTRLIFRIQLSEPI</sequence>
<protein>
    <submittedName>
        <fullName evidence="4">Spore coat</fullName>
    </submittedName>
</protein>